<dbReference type="EMBL" id="UINC01085100">
    <property type="protein sequence ID" value="SVC32323.1"/>
    <property type="molecule type" value="Genomic_DNA"/>
</dbReference>
<protein>
    <submittedName>
        <fullName evidence="1">Uncharacterized protein</fullName>
    </submittedName>
</protein>
<dbReference type="AlphaFoldDB" id="A0A382L8M0"/>
<proteinExistence type="predicted"/>
<evidence type="ECO:0000313" key="1">
    <source>
        <dbReference type="EMBL" id="SVC32323.1"/>
    </source>
</evidence>
<sequence>MESGGTVSLWLPGKTGNNLENWISIQSVSNYFSLYLLLIFQSLACLQHSEV</sequence>
<accession>A0A382L8M0</accession>
<gene>
    <name evidence="1" type="ORF">METZ01_LOCUS285177</name>
</gene>
<organism evidence="1">
    <name type="scientific">marine metagenome</name>
    <dbReference type="NCBI Taxonomy" id="408172"/>
    <lineage>
        <taxon>unclassified sequences</taxon>
        <taxon>metagenomes</taxon>
        <taxon>ecological metagenomes</taxon>
    </lineage>
</organism>
<name>A0A382L8M0_9ZZZZ</name>
<reference evidence="1" key="1">
    <citation type="submission" date="2018-05" db="EMBL/GenBank/DDBJ databases">
        <authorList>
            <person name="Lanie J.A."/>
            <person name="Ng W.-L."/>
            <person name="Kazmierczak K.M."/>
            <person name="Andrzejewski T.M."/>
            <person name="Davidsen T.M."/>
            <person name="Wayne K.J."/>
            <person name="Tettelin H."/>
            <person name="Glass J.I."/>
            <person name="Rusch D."/>
            <person name="Podicherti R."/>
            <person name="Tsui H.-C.T."/>
            <person name="Winkler M.E."/>
        </authorList>
    </citation>
    <scope>NUCLEOTIDE SEQUENCE</scope>
</reference>